<dbReference type="SUPFAM" id="SSF53067">
    <property type="entry name" value="Actin-like ATPase domain"/>
    <property type="match status" value="1"/>
</dbReference>
<evidence type="ECO:0000259" key="1">
    <source>
        <dbReference type="Pfam" id="PF01968"/>
    </source>
</evidence>
<dbReference type="PANTHER" id="PTHR11365:SF23">
    <property type="entry name" value="HYPOTHETICAL 5-OXOPROLINASE (EUROFUNG)-RELATED"/>
    <property type="match status" value="1"/>
</dbReference>
<protein>
    <submittedName>
        <fullName evidence="4">N-methylhydantoinase A</fullName>
        <ecNumber evidence="4">3.5.2.14</ecNumber>
    </submittedName>
</protein>
<dbReference type="RefSeq" id="WP_307422495.1">
    <property type="nucleotide sequence ID" value="NZ_JAUSVK010000001.1"/>
</dbReference>
<evidence type="ECO:0000313" key="5">
    <source>
        <dbReference type="Proteomes" id="UP001237448"/>
    </source>
</evidence>
<comment type="caution">
    <text evidence="4">The sequence shown here is derived from an EMBL/GenBank/DDBJ whole genome shotgun (WGS) entry which is preliminary data.</text>
</comment>
<keyword evidence="5" id="KW-1185">Reference proteome</keyword>
<proteinExistence type="predicted"/>
<evidence type="ECO:0000259" key="2">
    <source>
        <dbReference type="Pfam" id="PF05378"/>
    </source>
</evidence>
<dbReference type="InterPro" id="IPR043129">
    <property type="entry name" value="ATPase_NBD"/>
</dbReference>
<evidence type="ECO:0000313" key="4">
    <source>
        <dbReference type="EMBL" id="MDQ0390944.1"/>
    </source>
</evidence>
<accession>A0ABU0F9Y1</accession>
<organism evidence="4 5">
    <name type="scientific">Labrys monachus</name>
    <dbReference type="NCBI Taxonomy" id="217067"/>
    <lineage>
        <taxon>Bacteria</taxon>
        <taxon>Pseudomonadati</taxon>
        <taxon>Pseudomonadota</taxon>
        <taxon>Alphaproteobacteria</taxon>
        <taxon>Hyphomicrobiales</taxon>
        <taxon>Xanthobacteraceae</taxon>
        <taxon>Labrys</taxon>
    </lineage>
</organism>
<dbReference type="InterPro" id="IPR049517">
    <property type="entry name" value="ACX-like_C"/>
</dbReference>
<dbReference type="InterPro" id="IPR045079">
    <property type="entry name" value="Oxoprolinase-like"/>
</dbReference>
<dbReference type="Pfam" id="PF05378">
    <property type="entry name" value="Hydant_A_N"/>
    <property type="match status" value="1"/>
</dbReference>
<dbReference type="InterPro" id="IPR002821">
    <property type="entry name" value="Hydantoinase_A"/>
</dbReference>
<feature type="domain" description="Hydantoinase A/oxoprolinase" evidence="1">
    <location>
        <begin position="203"/>
        <end position="501"/>
    </location>
</feature>
<dbReference type="Proteomes" id="UP001237448">
    <property type="component" value="Unassembled WGS sequence"/>
</dbReference>
<feature type="domain" description="Hydantoinase/oxoprolinase N-terminal" evidence="2">
    <location>
        <begin position="5"/>
        <end position="182"/>
    </location>
</feature>
<reference evidence="4 5" key="1">
    <citation type="submission" date="2023-07" db="EMBL/GenBank/DDBJ databases">
        <title>Genomic Encyclopedia of Type Strains, Phase IV (KMG-IV): sequencing the most valuable type-strain genomes for metagenomic binning, comparative biology and taxonomic classification.</title>
        <authorList>
            <person name="Goeker M."/>
        </authorList>
    </citation>
    <scope>NUCLEOTIDE SEQUENCE [LARGE SCALE GENOMIC DNA]</scope>
    <source>
        <strain evidence="4 5">DSM 5896</strain>
    </source>
</reference>
<dbReference type="GO" id="GO:0047423">
    <property type="term" value="F:N-methylhydantoinase (ATP-hydrolyzing) activity"/>
    <property type="evidence" value="ECO:0007669"/>
    <property type="project" value="UniProtKB-EC"/>
</dbReference>
<gene>
    <name evidence="4" type="ORF">J3R73_000736</name>
</gene>
<keyword evidence="4" id="KW-0378">Hydrolase</keyword>
<evidence type="ECO:0000259" key="3">
    <source>
        <dbReference type="Pfam" id="PF19278"/>
    </source>
</evidence>
<dbReference type="EMBL" id="JAUSVK010000001">
    <property type="protein sequence ID" value="MDQ0390944.1"/>
    <property type="molecule type" value="Genomic_DNA"/>
</dbReference>
<dbReference type="Pfam" id="PF19278">
    <property type="entry name" value="Hydant_A_C"/>
    <property type="match status" value="1"/>
</dbReference>
<feature type="domain" description="Acetophenone carboxylase-like C-terminal" evidence="3">
    <location>
        <begin position="518"/>
        <end position="680"/>
    </location>
</feature>
<dbReference type="EC" id="3.5.2.14" evidence="4"/>
<dbReference type="InterPro" id="IPR008040">
    <property type="entry name" value="Hydant_A_N"/>
</dbReference>
<dbReference type="Pfam" id="PF01968">
    <property type="entry name" value="Hydantoinase_A"/>
    <property type="match status" value="1"/>
</dbReference>
<dbReference type="PANTHER" id="PTHR11365">
    <property type="entry name" value="5-OXOPROLINASE RELATED"/>
    <property type="match status" value="1"/>
</dbReference>
<name>A0ABU0F9Y1_9HYPH</name>
<sequence>MSAFRIAADIGGTFTDVALLAPDGTLSTAKVPSTPHDYAQGVIEGCLGILARWGASPAEVAEVMHASTVATNAILEGKGARTALVTTEGFRDVLELRRIRVPRLYEPLYRKPAPLVPRRFRYEVRERTGPRGDILTPLDAAGIEAIADAIAAAGIEAVAVCFLHSYANPAHERLAGDILRRRLPDCFITLSVDVLPEIREYERTSTTVINAYVAPPVGSYLRSLRKRLDDGGMTAPLFMMQSSGGILDLESVLERPAQVVESGPAAGVVGAGLVGRRAGYHNIISLDVGGTTAKASVIENGRHLTTDEYEVGGGISLSSRLVKGGGYALRLPVIDVCEVGTGGGSIVSLDPAGQISVGPHSAGALPGPVSYGRGGDRTTVTDANVVLGYLNPHAIADGTVPIHADAAHDAVRRQLAEPLGRKVEEVAHGVVAIANARMARAVRSVTTSRGRDPREFVLLGFGGGGGLHAVALAESLGITRVVIPPAAGVFSAFGLLFSDIEFAQSQGMLVPLDAAEPSRLTAAFETIENEVVRRLGRAAEVVRLQRRADMRYAGQAFELTIDLPDGAIDAALLDRLSDLFDAAHARTYGHSLPRTHRREIVALRVVGTVQVERPEARMADAAKTLSMPSRQAYFGDHGWLETRIVNRAALADGEAGPLVVEEADATTVVPPGWRATLDAQHNIVIDRQREQQP</sequence>